<evidence type="ECO:0000313" key="1">
    <source>
        <dbReference type="EMBL" id="RXH93785.1"/>
    </source>
</evidence>
<evidence type="ECO:0000313" key="2">
    <source>
        <dbReference type="Proteomes" id="UP000290289"/>
    </source>
</evidence>
<dbReference type="Proteomes" id="UP000290289">
    <property type="component" value="Chromosome 7"/>
</dbReference>
<dbReference type="EMBL" id="RDQH01000333">
    <property type="protein sequence ID" value="RXH93785.1"/>
    <property type="molecule type" value="Genomic_DNA"/>
</dbReference>
<keyword evidence="2" id="KW-1185">Reference proteome</keyword>
<accession>A0A498JG01</accession>
<dbReference type="AlphaFoldDB" id="A0A498JG01"/>
<reference evidence="1 2" key="1">
    <citation type="submission" date="2018-10" db="EMBL/GenBank/DDBJ databases">
        <title>A high-quality apple genome assembly.</title>
        <authorList>
            <person name="Hu J."/>
        </authorList>
    </citation>
    <scope>NUCLEOTIDE SEQUENCE [LARGE SCALE GENOMIC DNA]</scope>
    <source>
        <strain evidence="2">cv. HFTH1</strain>
        <tissue evidence="1">Young leaf</tissue>
    </source>
</reference>
<protein>
    <submittedName>
        <fullName evidence="1">Uncharacterized protein</fullName>
    </submittedName>
</protein>
<organism evidence="1 2">
    <name type="scientific">Malus domestica</name>
    <name type="common">Apple</name>
    <name type="synonym">Pyrus malus</name>
    <dbReference type="NCBI Taxonomy" id="3750"/>
    <lineage>
        <taxon>Eukaryota</taxon>
        <taxon>Viridiplantae</taxon>
        <taxon>Streptophyta</taxon>
        <taxon>Embryophyta</taxon>
        <taxon>Tracheophyta</taxon>
        <taxon>Spermatophyta</taxon>
        <taxon>Magnoliopsida</taxon>
        <taxon>eudicotyledons</taxon>
        <taxon>Gunneridae</taxon>
        <taxon>Pentapetalae</taxon>
        <taxon>rosids</taxon>
        <taxon>fabids</taxon>
        <taxon>Rosales</taxon>
        <taxon>Rosaceae</taxon>
        <taxon>Amygdaloideae</taxon>
        <taxon>Maleae</taxon>
        <taxon>Malus</taxon>
    </lineage>
</organism>
<proteinExistence type="predicted"/>
<name>A0A498JG01_MALDO</name>
<comment type="caution">
    <text evidence="1">The sequence shown here is derived from an EMBL/GenBank/DDBJ whole genome shotgun (WGS) entry which is preliminary data.</text>
</comment>
<sequence length="95" mass="10962">MKTTAEFSRDHNIPIPVNRGSLYMPIERKSKESTGRWFLNHCKKICHLHQNRMIQPIQEKIKLLLDESGGWKYTKNIELTANSASQLTVQLIGKA</sequence>
<gene>
    <name evidence="1" type="ORF">DVH24_015852</name>
</gene>